<accession>A0ABW1DBG0</accession>
<evidence type="ECO:0000256" key="8">
    <source>
        <dbReference type="RuleBase" id="RU363032"/>
    </source>
</evidence>
<dbReference type="PANTHER" id="PTHR30614">
    <property type="entry name" value="MEMBRANE COMPONENT OF AMINO ACID ABC TRANSPORTER"/>
    <property type="match status" value="1"/>
</dbReference>
<dbReference type="InterPro" id="IPR000515">
    <property type="entry name" value="MetI-like"/>
</dbReference>
<feature type="domain" description="ABC transmembrane type-1" evidence="9">
    <location>
        <begin position="24"/>
        <end position="226"/>
    </location>
</feature>
<keyword evidence="11" id="KW-1185">Reference proteome</keyword>
<evidence type="ECO:0000256" key="2">
    <source>
        <dbReference type="ARBA" id="ARBA00022448"/>
    </source>
</evidence>
<feature type="transmembrane region" description="Helical" evidence="8">
    <location>
        <begin position="20"/>
        <end position="47"/>
    </location>
</feature>
<evidence type="ECO:0000256" key="5">
    <source>
        <dbReference type="ARBA" id="ARBA00022970"/>
    </source>
</evidence>
<dbReference type="InterPro" id="IPR035906">
    <property type="entry name" value="MetI-like_sf"/>
</dbReference>
<evidence type="ECO:0000256" key="3">
    <source>
        <dbReference type="ARBA" id="ARBA00022475"/>
    </source>
</evidence>
<dbReference type="Gene3D" id="1.10.3720.10">
    <property type="entry name" value="MetI-like"/>
    <property type="match status" value="1"/>
</dbReference>
<dbReference type="RefSeq" id="WP_379524233.1">
    <property type="nucleotide sequence ID" value="NZ_JBHSPA010000115.1"/>
</dbReference>
<dbReference type="NCBIfam" id="TIGR01726">
    <property type="entry name" value="HEQRo_perm_3TM"/>
    <property type="match status" value="1"/>
</dbReference>
<evidence type="ECO:0000313" key="10">
    <source>
        <dbReference type="EMBL" id="MFC5834822.1"/>
    </source>
</evidence>
<dbReference type="Pfam" id="PF00528">
    <property type="entry name" value="BPD_transp_1"/>
    <property type="match status" value="1"/>
</dbReference>
<dbReference type="SUPFAM" id="SSF161098">
    <property type="entry name" value="MetI-like"/>
    <property type="match status" value="1"/>
</dbReference>
<dbReference type="Proteomes" id="UP001596058">
    <property type="component" value="Unassembled WGS sequence"/>
</dbReference>
<dbReference type="PANTHER" id="PTHR30614:SF0">
    <property type="entry name" value="L-CYSTINE TRANSPORT SYSTEM PERMEASE PROTEIN TCYL"/>
    <property type="match status" value="1"/>
</dbReference>
<comment type="similarity">
    <text evidence="8">Belongs to the binding-protein-dependent transport system permease family.</text>
</comment>
<keyword evidence="2 8" id="KW-0813">Transport</keyword>
<keyword evidence="6 8" id="KW-1133">Transmembrane helix</keyword>
<dbReference type="EMBL" id="JBHSPA010000115">
    <property type="protein sequence ID" value="MFC5834822.1"/>
    <property type="molecule type" value="Genomic_DNA"/>
</dbReference>
<name>A0ABW1DBG0_9ACTN</name>
<evidence type="ECO:0000256" key="4">
    <source>
        <dbReference type="ARBA" id="ARBA00022692"/>
    </source>
</evidence>
<sequence length="254" mass="27962">MTDGGVDWSVVLGAEGRNLLLSGLLITLQLTGYAIVLSSIVGTLIALGRVSISPRLAPLRWAMAAVTEFCRNVPFLIHLSVWNFGVFSLEWVLAITEPARDLYSTQFVAGLCALVSYRSSYMAEIVRSGWQSVPGGQMEAARSTGLSYRSAVLRVIFPQVIRIILPTLGNQYVAVTKNTALVMVIGVPDLVYQAYQIQSTTFQFFAVFGVAMVIFSAVCLAEGAVLSLCTRWLDRRWTGEPRTPRPLRRLRVEV</sequence>
<keyword evidence="5" id="KW-0029">Amino-acid transport</keyword>
<evidence type="ECO:0000313" key="11">
    <source>
        <dbReference type="Proteomes" id="UP001596058"/>
    </source>
</evidence>
<organism evidence="10 11">
    <name type="scientific">Nonomuraea insulae</name>
    <dbReference type="NCBI Taxonomy" id="1616787"/>
    <lineage>
        <taxon>Bacteria</taxon>
        <taxon>Bacillati</taxon>
        <taxon>Actinomycetota</taxon>
        <taxon>Actinomycetes</taxon>
        <taxon>Streptosporangiales</taxon>
        <taxon>Streptosporangiaceae</taxon>
        <taxon>Nonomuraea</taxon>
    </lineage>
</organism>
<dbReference type="InterPro" id="IPR043429">
    <property type="entry name" value="ArtM/GltK/GlnP/TcyL/YhdX-like"/>
</dbReference>
<keyword evidence="7 8" id="KW-0472">Membrane</keyword>
<evidence type="ECO:0000256" key="6">
    <source>
        <dbReference type="ARBA" id="ARBA00022989"/>
    </source>
</evidence>
<dbReference type="CDD" id="cd06261">
    <property type="entry name" value="TM_PBP2"/>
    <property type="match status" value="1"/>
</dbReference>
<reference evidence="11" key="1">
    <citation type="journal article" date="2019" name="Int. J. Syst. Evol. Microbiol.">
        <title>The Global Catalogue of Microorganisms (GCM) 10K type strain sequencing project: providing services to taxonomists for standard genome sequencing and annotation.</title>
        <authorList>
            <consortium name="The Broad Institute Genomics Platform"/>
            <consortium name="The Broad Institute Genome Sequencing Center for Infectious Disease"/>
            <person name="Wu L."/>
            <person name="Ma J."/>
        </authorList>
    </citation>
    <scope>NUCLEOTIDE SEQUENCE [LARGE SCALE GENOMIC DNA]</scope>
    <source>
        <strain evidence="11">CCUG 53903</strain>
    </source>
</reference>
<evidence type="ECO:0000256" key="7">
    <source>
        <dbReference type="ARBA" id="ARBA00023136"/>
    </source>
</evidence>
<keyword evidence="3" id="KW-1003">Cell membrane</keyword>
<feature type="transmembrane region" description="Helical" evidence="8">
    <location>
        <begin position="204"/>
        <end position="229"/>
    </location>
</feature>
<proteinExistence type="inferred from homology"/>
<keyword evidence="4 8" id="KW-0812">Transmembrane</keyword>
<comment type="caution">
    <text evidence="10">The sequence shown here is derived from an EMBL/GenBank/DDBJ whole genome shotgun (WGS) entry which is preliminary data.</text>
</comment>
<protein>
    <submittedName>
        <fullName evidence="10">Amino acid ABC transporter permease</fullName>
    </submittedName>
</protein>
<gene>
    <name evidence="10" type="ORF">ACFPZ3_64200</name>
</gene>
<dbReference type="PROSITE" id="PS50928">
    <property type="entry name" value="ABC_TM1"/>
    <property type="match status" value="1"/>
</dbReference>
<evidence type="ECO:0000256" key="1">
    <source>
        <dbReference type="ARBA" id="ARBA00004651"/>
    </source>
</evidence>
<comment type="subcellular location">
    <subcellularLocation>
        <location evidence="1 8">Cell membrane</location>
        <topology evidence="1 8">Multi-pass membrane protein</topology>
    </subcellularLocation>
</comment>
<dbReference type="InterPro" id="IPR010065">
    <property type="entry name" value="AA_ABC_transptr_permease_3TM"/>
</dbReference>
<evidence type="ECO:0000259" key="9">
    <source>
        <dbReference type="PROSITE" id="PS50928"/>
    </source>
</evidence>